<keyword evidence="1" id="KW-0732">Signal</keyword>
<evidence type="ECO:0000313" key="3">
    <source>
        <dbReference type="Proteomes" id="UP000366872"/>
    </source>
</evidence>
<evidence type="ECO:0000256" key="1">
    <source>
        <dbReference type="SAM" id="SignalP"/>
    </source>
</evidence>
<dbReference type="EMBL" id="CAAHFG010000001">
    <property type="protein sequence ID" value="VGO14379.1"/>
    <property type="molecule type" value="Genomic_DNA"/>
</dbReference>
<name>A0A6C2U3K5_PONDE</name>
<keyword evidence="3" id="KW-1185">Reference proteome</keyword>
<dbReference type="RefSeq" id="WP_136079864.1">
    <property type="nucleotide sequence ID" value="NZ_CAAHFG010000001.1"/>
</dbReference>
<dbReference type="Proteomes" id="UP000366872">
    <property type="component" value="Unassembled WGS sequence"/>
</dbReference>
<protein>
    <submittedName>
        <fullName evidence="2">Uncharacterized protein</fullName>
    </submittedName>
</protein>
<sequence length="715" mass="73875">MKTATHRGIRSGFLFTIITTLALFAGTYAFAQGTAFTYQGQLDDAGVPANGNYDIRFSVWNASSGGSQLAGPTTYVGVPVGGGLFTVQLDFGSSVFSGADRWLEIGVQTNGGGGFTTLAPRTKFTSTPYAIQAITAAGVPAGAIGSSEVVNESLTSSDLGPNSVGTSEVIDNSLQAVDLAPNSVYASEIGTDAVGASEIAAGAVGTAEIADANVYAVDLANDNGSLSKVTSGTMTDSGTTIGINTTTPDAVLDVYGTAYISSTTDGIVNIGNSAGFHLTLDNNELHGRNGTNPSDLYLNDFGGDVYIGQSTLRVDTDQDDVYVVDRLTAGYFVGNGSGLNNIGTAAVADGSLTTDDLNLTSVDARYVEVAGDTMTGDLLLSSAGNSADLYINNDYPFIFLDSDSGNAGLSFKDNGTYTGWLYVRATDNVLAMSAGAESGVVNDLTIHPDGRVGVGRVATAAKFEVEGDVDLYDTDIDIYATDGSKSVMINGDTAGAVYLYNTDGDLRQYTYASTYGYSYYYNDTGNSSIYISGDVYDGGYMRLENAAGSSRVLLYGDYLGTGDGRVITDELQINGGSDLSEQFDIDGHSSKVEPGMIVCIDADNPGKLVVSGKAYDRTVAGIVSGADGVKPGLLMQQEGTVASGEYPVALTGRVYCKADASQAAIEPGDLITTSDLPGHGMKVDDPSRAHGAIIGKAMTGLESGQGLVLVLVSLH</sequence>
<evidence type="ECO:0000313" key="2">
    <source>
        <dbReference type="EMBL" id="VGO14379.1"/>
    </source>
</evidence>
<gene>
    <name evidence="2" type="ORF">PDESU_02940</name>
</gene>
<feature type="signal peptide" evidence="1">
    <location>
        <begin position="1"/>
        <end position="31"/>
    </location>
</feature>
<dbReference type="AlphaFoldDB" id="A0A6C2U3K5"/>
<reference evidence="2 3" key="1">
    <citation type="submission" date="2019-04" db="EMBL/GenBank/DDBJ databases">
        <authorList>
            <person name="Van Vliet M D."/>
        </authorList>
    </citation>
    <scope>NUCLEOTIDE SEQUENCE [LARGE SCALE GENOMIC DNA]</scope>
    <source>
        <strain evidence="2 3">F1</strain>
    </source>
</reference>
<proteinExistence type="predicted"/>
<organism evidence="2 3">
    <name type="scientific">Pontiella desulfatans</name>
    <dbReference type="NCBI Taxonomy" id="2750659"/>
    <lineage>
        <taxon>Bacteria</taxon>
        <taxon>Pseudomonadati</taxon>
        <taxon>Kiritimatiellota</taxon>
        <taxon>Kiritimatiellia</taxon>
        <taxon>Kiritimatiellales</taxon>
        <taxon>Pontiellaceae</taxon>
        <taxon>Pontiella</taxon>
    </lineage>
</organism>
<accession>A0A6C2U3K5</accession>
<feature type="chain" id="PRO_5025522035" evidence="1">
    <location>
        <begin position="32"/>
        <end position="715"/>
    </location>
</feature>